<accession>A0A974BK56</accession>
<dbReference type="SUPFAM" id="SSF52317">
    <property type="entry name" value="Class I glutamine amidotransferase-like"/>
    <property type="match status" value="1"/>
</dbReference>
<dbReference type="InterPro" id="IPR002818">
    <property type="entry name" value="DJ-1/PfpI"/>
</dbReference>
<reference evidence="2" key="1">
    <citation type="submission" date="2020-07" db="EMBL/GenBank/DDBJ databases">
        <title>Genomic analysis of a strain of Sedimentibacter Hydroxybenzoicus DSM7310.</title>
        <authorList>
            <person name="Ma S."/>
        </authorList>
    </citation>
    <scope>NUCLEOTIDE SEQUENCE</scope>
    <source>
        <strain evidence="2">DSM 7310</strain>
    </source>
</reference>
<sequence length="171" mass="19379">MKDVFLVYDTSCFYEIVILNYFMSFTKCEVILCSLDGKAIRTAEGYSVNVDTALDEINLSEVRSFIVPGGDISIINNKEVKNILQDLKKKNVLIAGICAGVDLLDDAGILRDIKSTHSTDEDIMNDSKIITSRANTYVDFAIEVAKELELFEDDADLEETIDFWKYHKRMQ</sequence>
<dbReference type="InterPro" id="IPR029062">
    <property type="entry name" value="Class_I_gatase-like"/>
</dbReference>
<dbReference type="RefSeq" id="WP_179238057.1">
    <property type="nucleotide sequence ID" value="NZ_JACBNQ010000009.1"/>
</dbReference>
<keyword evidence="3" id="KW-1185">Reference proteome</keyword>
<organism evidence="2 3">
    <name type="scientific">Sedimentibacter hydroxybenzoicus DSM 7310</name>
    <dbReference type="NCBI Taxonomy" id="1123245"/>
    <lineage>
        <taxon>Bacteria</taxon>
        <taxon>Bacillati</taxon>
        <taxon>Bacillota</taxon>
        <taxon>Tissierellia</taxon>
        <taxon>Sedimentibacter</taxon>
    </lineage>
</organism>
<dbReference type="Pfam" id="PF01965">
    <property type="entry name" value="DJ-1_PfpI"/>
    <property type="match status" value="1"/>
</dbReference>
<feature type="domain" description="DJ-1/PfpI" evidence="1">
    <location>
        <begin position="4"/>
        <end position="145"/>
    </location>
</feature>
<evidence type="ECO:0000259" key="1">
    <source>
        <dbReference type="Pfam" id="PF01965"/>
    </source>
</evidence>
<dbReference type="EMBL" id="JACBNQ010000009">
    <property type="protein sequence ID" value="NYB74356.1"/>
    <property type="molecule type" value="Genomic_DNA"/>
</dbReference>
<evidence type="ECO:0000313" key="2">
    <source>
        <dbReference type="EMBL" id="NYB74356.1"/>
    </source>
</evidence>
<protein>
    <submittedName>
        <fullName evidence="2">DJ-1/PfpI family protein</fullName>
    </submittedName>
</protein>
<dbReference type="Gene3D" id="3.40.50.880">
    <property type="match status" value="1"/>
</dbReference>
<gene>
    <name evidence="2" type="ORF">HZF24_09445</name>
</gene>
<dbReference type="Proteomes" id="UP000611629">
    <property type="component" value="Unassembled WGS sequence"/>
</dbReference>
<proteinExistence type="predicted"/>
<dbReference type="AlphaFoldDB" id="A0A974BK56"/>
<evidence type="ECO:0000313" key="3">
    <source>
        <dbReference type="Proteomes" id="UP000611629"/>
    </source>
</evidence>
<name>A0A974BK56_SEDHY</name>
<comment type="caution">
    <text evidence="2">The sequence shown here is derived from an EMBL/GenBank/DDBJ whole genome shotgun (WGS) entry which is preliminary data.</text>
</comment>